<keyword evidence="5" id="KW-1185">Reference proteome</keyword>
<evidence type="ECO:0000256" key="3">
    <source>
        <dbReference type="SAM" id="SignalP"/>
    </source>
</evidence>
<sequence>MGMPMPKFSRRSVLACCLALAPALCAAQGGATRSGLVFGIITPRAAEQMKDNWRPFVERLGQSVSMAVELRAFAESNELVAAFRKGEVDLAWMGNAPALDVVESGAGAVYAQGITRQGSVGYNSVLVVPIESPLRSLDDVLAQSKKLRFGDGDLKSTSGHLVPYYFAFQKHGVNDLAAIFKSVSHASHQKNLTMAAKAEVDVATANNEEIEFFAHDAPALARRLRVIWESPVIPQSPLLWRLALPLDLRRKILAFTTTFGRDAEQRRILAELNNLSGFRQSSNRQLVSVADIEMFKARQAINNDLALAADERAQRIDEVIRRGSRLDLLLKVSSASAR</sequence>
<dbReference type="SUPFAM" id="SSF53850">
    <property type="entry name" value="Periplasmic binding protein-like II"/>
    <property type="match status" value="1"/>
</dbReference>
<reference evidence="4 5" key="1">
    <citation type="submission" date="2018-08" db="EMBL/GenBank/DDBJ databases">
        <authorList>
            <person name="Khan S.A."/>
            <person name="Jeon C.O."/>
            <person name="Chun B.H."/>
            <person name="Jeong S.E."/>
        </authorList>
    </citation>
    <scope>NUCLEOTIDE SEQUENCE [LARGE SCALE GENOMIC DNA]</scope>
    <source>
        <strain evidence="4 5">S-16</strain>
    </source>
</reference>
<evidence type="ECO:0000313" key="4">
    <source>
        <dbReference type="EMBL" id="RQP24417.1"/>
    </source>
</evidence>
<comment type="similarity">
    <text evidence="1">Belongs to the phosphate/phosphite/phosphonate binding protein family.</text>
</comment>
<dbReference type="Pfam" id="PF12974">
    <property type="entry name" value="Phosphonate-bd"/>
    <property type="match status" value="1"/>
</dbReference>
<comment type="caution">
    <text evidence="4">The sequence shown here is derived from an EMBL/GenBank/DDBJ whole genome shotgun (WGS) entry which is preliminary data.</text>
</comment>
<gene>
    <name evidence="4" type="primary">phnD</name>
    <name evidence="4" type="ORF">DZC73_14080</name>
</gene>
<evidence type="ECO:0000256" key="1">
    <source>
        <dbReference type="ARBA" id="ARBA00007162"/>
    </source>
</evidence>
<reference evidence="4 5" key="2">
    <citation type="submission" date="2018-12" db="EMBL/GenBank/DDBJ databases">
        <title>Rhizobacter gummiphilus sp. nov., a rubber-degrading bacterium isolated from the soil of a botanical garden in Japan.</title>
        <authorList>
            <person name="Shunsuke S.S."/>
        </authorList>
    </citation>
    <scope>NUCLEOTIDE SEQUENCE [LARGE SCALE GENOMIC DNA]</scope>
    <source>
        <strain evidence="4 5">S-16</strain>
    </source>
</reference>
<dbReference type="GO" id="GO:0055085">
    <property type="term" value="P:transmembrane transport"/>
    <property type="evidence" value="ECO:0007669"/>
    <property type="project" value="InterPro"/>
</dbReference>
<evidence type="ECO:0000256" key="2">
    <source>
        <dbReference type="ARBA" id="ARBA00022729"/>
    </source>
</evidence>
<dbReference type="Proteomes" id="UP000267464">
    <property type="component" value="Unassembled WGS sequence"/>
</dbReference>
<dbReference type="EMBL" id="QUSW01000003">
    <property type="protein sequence ID" value="RQP24417.1"/>
    <property type="molecule type" value="Genomic_DNA"/>
</dbReference>
<dbReference type="AlphaFoldDB" id="A0A3N7HQB5"/>
<dbReference type="NCBIfam" id="TIGR01098">
    <property type="entry name" value="3A0109s03R"/>
    <property type="match status" value="1"/>
</dbReference>
<feature type="signal peptide" evidence="3">
    <location>
        <begin position="1"/>
        <end position="26"/>
    </location>
</feature>
<proteinExistence type="inferred from homology"/>
<dbReference type="Gene3D" id="3.40.190.10">
    <property type="entry name" value="Periplasmic binding protein-like II"/>
    <property type="match status" value="2"/>
</dbReference>
<dbReference type="InterPro" id="IPR005770">
    <property type="entry name" value="PhnD"/>
</dbReference>
<evidence type="ECO:0000313" key="5">
    <source>
        <dbReference type="Proteomes" id="UP000267464"/>
    </source>
</evidence>
<dbReference type="PANTHER" id="PTHR35841:SF1">
    <property type="entry name" value="PHOSPHONATES-BINDING PERIPLASMIC PROTEIN"/>
    <property type="match status" value="1"/>
</dbReference>
<keyword evidence="2 3" id="KW-0732">Signal</keyword>
<feature type="chain" id="PRO_5017937366" evidence="3">
    <location>
        <begin position="27"/>
        <end position="338"/>
    </location>
</feature>
<accession>A0A3N7HQB5</accession>
<name>A0A3N7HQB5_9BURK</name>
<organism evidence="4 5">
    <name type="scientific">Piscinibacter terrae</name>
    <dbReference type="NCBI Taxonomy" id="2496871"/>
    <lineage>
        <taxon>Bacteria</taxon>
        <taxon>Pseudomonadati</taxon>
        <taxon>Pseudomonadota</taxon>
        <taxon>Betaproteobacteria</taxon>
        <taxon>Burkholderiales</taxon>
        <taxon>Sphaerotilaceae</taxon>
        <taxon>Piscinibacter</taxon>
    </lineage>
</organism>
<protein>
    <submittedName>
        <fullName evidence="4">Phosphate/phosphite/phosphonate ABC transporter substrate-binding protein</fullName>
    </submittedName>
</protein>
<dbReference type="PANTHER" id="PTHR35841">
    <property type="entry name" value="PHOSPHONATES-BINDING PERIPLASMIC PROTEIN"/>
    <property type="match status" value="1"/>
</dbReference>
<dbReference type="GO" id="GO:0043190">
    <property type="term" value="C:ATP-binding cassette (ABC) transporter complex"/>
    <property type="evidence" value="ECO:0007669"/>
    <property type="project" value="InterPro"/>
</dbReference>